<name>A0A6A6IGJ6_9PLEO</name>
<feature type="region of interest" description="Disordered" evidence="7">
    <location>
        <begin position="736"/>
        <end position="761"/>
    </location>
</feature>
<dbReference type="PANTHER" id="PTHR31944">
    <property type="entry name" value="HEME-RESPONSIVE ZINC FINGER TRANSCRIPTION FACTOR HAP1"/>
    <property type="match status" value="1"/>
</dbReference>
<dbReference type="InterPro" id="IPR051430">
    <property type="entry name" value="Fungal_TF_Env_Response"/>
</dbReference>
<evidence type="ECO:0000313" key="9">
    <source>
        <dbReference type="EMBL" id="KAF2249531.1"/>
    </source>
</evidence>
<feature type="domain" description="Zn(2)-C6 fungal-type" evidence="8">
    <location>
        <begin position="27"/>
        <end position="57"/>
    </location>
</feature>
<gene>
    <name evidence="9" type="ORF">BU26DRAFT_319177</name>
</gene>
<organism evidence="9 10">
    <name type="scientific">Trematosphaeria pertusa</name>
    <dbReference type="NCBI Taxonomy" id="390896"/>
    <lineage>
        <taxon>Eukaryota</taxon>
        <taxon>Fungi</taxon>
        <taxon>Dikarya</taxon>
        <taxon>Ascomycota</taxon>
        <taxon>Pezizomycotina</taxon>
        <taxon>Dothideomycetes</taxon>
        <taxon>Pleosporomycetidae</taxon>
        <taxon>Pleosporales</taxon>
        <taxon>Massarineae</taxon>
        <taxon>Trematosphaeriaceae</taxon>
        <taxon>Trematosphaeria</taxon>
    </lineage>
</organism>
<dbReference type="OrthoDB" id="4337792at2759"/>
<dbReference type="GO" id="GO:0005634">
    <property type="term" value="C:nucleus"/>
    <property type="evidence" value="ECO:0007669"/>
    <property type="project" value="TreeGrafter"/>
</dbReference>
<dbReference type="Pfam" id="PF00172">
    <property type="entry name" value="Zn_clus"/>
    <property type="match status" value="1"/>
</dbReference>
<dbReference type="InterPro" id="IPR001138">
    <property type="entry name" value="Zn2Cys6_DnaBD"/>
</dbReference>
<dbReference type="RefSeq" id="XP_033684535.1">
    <property type="nucleotide sequence ID" value="XM_033822026.1"/>
</dbReference>
<proteinExistence type="predicted"/>
<evidence type="ECO:0000256" key="7">
    <source>
        <dbReference type="SAM" id="MobiDB-lite"/>
    </source>
</evidence>
<sequence length="817" mass="90233">MHTSPPALHHADTDGSGSRKRRRPALSCVECRRRKVKCDREKPCGPCTRTKSPMCTYRPHPRDNERRVELSAASGSSITGQGGLSSQPSPSPQQADFDAMVNRYIAPGIFGVSGKDTLAPLSNMPGVGGREDVAEKLADRVRDLELRLATVTQRASQTSSLPLRDSTVGNELAGQFVKSRFYGESHWNNCLEPYDALGHINITVNSNTNRTEINKSSELYAAVADCKRMARTIKASRMLHLSVSQEVQDSIPPKETCDQLVQAYLRTFEAVFRVLHVPSFMKEYGSYWSNVASAKPSVLLKILLVCAIGVPFYTGSDQPHLRVSCTKWIQAAESWLSAPHEKSRLNMAGLQIQILLLLARQVCSVDGDLIWVPAGTLLRSAMHLGLHRDPGHFSKISVFHAEMRRRLWATVMEITVQSSLDMGMPPMVTSQDFDTLPPSNVNDDDISDADSTPLEPKPLRELTQTSIQIALCETLSLRLDIVRLINNLRFSLSYDETLRLGSELLSACRQNAQLLQSFLASSEPSISAYQVKLFDTLVRRFVLCLHRPFYAKAKDDPRYYYSRKICLDTALSIAARAPQSTEGEDDDWMRLTYRGVGFMKSFLLHSVSIVYLELVSQLEEQQQEVLSFTPASTASSTPVTPLTLLPHSIPLRNVLVWGKRVTEERVRNGETNAKGAMFLACALARIDAFVSGNNPDAAVLSAAKKAVTDTAQLMRDAYRAEHGADIELGPQAGQFAGREHGRGEGADDVTRTARADGGGADVASGTFEAQEQWSGGAEDMDWEALMADDSLDFGWGFEGSPESWFGWGWERDAPIDT</sequence>
<dbReference type="SUPFAM" id="SSF57701">
    <property type="entry name" value="Zn2/Cys6 DNA-binding domain"/>
    <property type="match status" value="1"/>
</dbReference>
<feature type="region of interest" description="Disordered" evidence="7">
    <location>
        <begin position="40"/>
        <end position="95"/>
    </location>
</feature>
<keyword evidence="5" id="KW-0804">Transcription</keyword>
<dbReference type="GeneID" id="54575356"/>
<feature type="compositionally biased region" description="Basic and acidic residues" evidence="7">
    <location>
        <begin position="60"/>
        <end position="69"/>
    </location>
</feature>
<dbReference type="GO" id="GO:0000978">
    <property type="term" value="F:RNA polymerase II cis-regulatory region sequence-specific DNA binding"/>
    <property type="evidence" value="ECO:0007669"/>
    <property type="project" value="TreeGrafter"/>
</dbReference>
<dbReference type="InterPro" id="IPR007219">
    <property type="entry name" value="XnlR_reg_dom"/>
</dbReference>
<keyword evidence="2" id="KW-0862">Zinc</keyword>
<evidence type="ECO:0000256" key="3">
    <source>
        <dbReference type="ARBA" id="ARBA00023015"/>
    </source>
</evidence>
<evidence type="ECO:0000256" key="1">
    <source>
        <dbReference type="ARBA" id="ARBA00022723"/>
    </source>
</evidence>
<reference evidence="9" key="1">
    <citation type="journal article" date="2020" name="Stud. Mycol.">
        <title>101 Dothideomycetes genomes: a test case for predicting lifestyles and emergence of pathogens.</title>
        <authorList>
            <person name="Haridas S."/>
            <person name="Albert R."/>
            <person name="Binder M."/>
            <person name="Bloem J."/>
            <person name="Labutti K."/>
            <person name="Salamov A."/>
            <person name="Andreopoulos B."/>
            <person name="Baker S."/>
            <person name="Barry K."/>
            <person name="Bills G."/>
            <person name="Bluhm B."/>
            <person name="Cannon C."/>
            <person name="Castanera R."/>
            <person name="Culley D."/>
            <person name="Daum C."/>
            <person name="Ezra D."/>
            <person name="Gonzalez J."/>
            <person name="Henrissat B."/>
            <person name="Kuo A."/>
            <person name="Liang C."/>
            <person name="Lipzen A."/>
            <person name="Lutzoni F."/>
            <person name="Magnuson J."/>
            <person name="Mondo S."/>
            <person name="Nolan M."/>
            <person name="Ohm R."/>
            <person name="Pangilinan J."/>
            <person name="Park H.-J."/>
            <person name="Ramirez L."/>
            <person name="Alfaro M."/>
            <person name="Sun H."/>
            <person name="Tritt A."/>
            <person name="Yoshinaga Y."/>
            <person name="Zwiers L.-H."/>
            <person name="Turgeon B."/>
            <person name="Goodwin S."/>
            <person name="Spatafora J."/>
            <person name="Crous P."/>
            <person name="Grigoriev I."/>
        </authorList>
    </citation>
    <scope>NUCLEOTIDE SEQUENCE</scope>
    <source>
        <strain evidence="9">CBS 122368</strain>
    </source>
</reference>
<keyword evidence="3" id="KW-0805">Transcription regulation</keyword>
<feature type="region of interest" description="Disordered" evidence="7">
    <location>
        <begin position="1"/>
        <end position="26"/>
    </location>
</feature>
<keyword evidence="10" id="KW-1185">Reference proteome</keyword>
<keyword evidence="1" id="KW-0479">Metal-binding</keyword>
<feature type="compositionally biased region" description="Polar residues" evidence="7">
    <location>
        <begin position="429"/>
        <end position="441"/>
    </location>
</feature>
<dbReference type="CDD" id="cd12148">
    <property type="entry name" value="fungal_TF_MHR"/>
    <property type="match status" value="1"/>
</dbReference>
<dbReference type="PROSITE" id="PS50048">
    <property type="entry name" value="ZN2_CY6_FUNGAL_2"/>
    <property type="match status" value="1"/>
</dbReference>
<dbReference type="SMART" id="SM00066">
    <property type="entry name" value="GAL4"/>
    <property type="match status" value="1"/>
</dbReference>
<keyword evidence="4" id="KW-0238">DNA-binding</keyword>
<feature type="region of interest" description="Disordered" evidence="7">
    <location>
        <begin position="429"/>
        <end position="457"/>
    </location>
</feature>
<evidence type="ECO:0000313" key="10">
    <source>
        <dbReference type="Proteomes" id="UP000800094"/>
    </source>
</evidence>
<dbReference type="CDD" id="cd00067">
    <property type="entry name" value="GAL4"/>
    <property type="match status" value="1"/>
</dbReference>
<keyword evidence="6" id="KW-0539">Nucleus</keyword>
<feature type="compositionally biased region" description="Basic and acidic residues" evidence="7">
    <location>
        <begin position="737"/>
        <end position="754"/>
    </location>
</feature>
<dbReference type="Pfam" id="PF04082">
    <property type="entry name" value="Fungal_trans"/>
    <property type="match status" value="1"/>
</dbReference>
<dbReference type="AlphaFoldDB" id="A0A6A6IGJ6"/>
<dbReference type="PROSITE" id="PS00463">
    <property type="entry name" value="ZN2_CY6_FUNGAL_1"/>
    <property type="match status" value="1"/>
</dbReference>
<dbReference type="EMBL" id="ML987195">
    <property type="protein sequence ID" value="KAF2249531.1"/>
    <property type="molecule type" value="Genomic_DNA"/>
</dbReference>
<evidence type="ECO:0000256" key="6">
    <source>
        <dbReference type="ARBA" id="ARBA00023242"/>
    </source>
</evidence>
<dbReference type="GO" id="GO:0008270">
    <property type="term" value="F:zinc ion binding"/>
    <property type="evidence" value="ECO:0007669"/>
    <property type="project" value="InterPro"/>
</dbReference>
<dbReference type="PANTHER" id="PTHR31944:SF131">
    <property type="entry name" value="HEME-RESPONSIVE ZINC FINGER TRANSCRIPTION FACTOR HAP1"/>
    <property type="match status" value="1"/>
</dbReference>
<dbReference type="Proteomes" id="UP000800094">
    <property type="component" value="Unassembled WGS sequence"/>
</dbReference>
<evidence type="ECO:0000256" key="4">
    <source>
        <dbReference type="ARBA" id="ARBA00023125"/>
    </source>
</evidence>
<dbReference type="GO" id="GO:0001228">
    <property type="term" value="F:DNA-binding transcription activator activity, RNA polymerase II-specific"/>
    <property type="evidence" value="ECO:0007669"/>
    <property type="project" value="TreeGrafter"/>
</dbReference>
<dbReference type="InterPro" id="IPR036864">
    <property type="entry name" value="Zn2-C6_fun-type_DNA-bd_sf"/>
</dbReference>
<dbReference type="Gene3D" id="4.10.240.10">
    <property type="entry name" value="Zn(2)-C6 fungal-type DNA-binding domain"/>
    <property type="match status" value="1"/>
</dbReference>
<accession>A0A6A6IGJ6</accession>
<dbReference type="GO" id="GO:0006351">
    <property type="term" value="P:DNA-templated transcription"/>
    <property type="evidence" value="ECO:0007669"/>
    <property type="project" value="InterPro"/>
</dbReference>
<protein>
    <recommendedName>
        <fullName evidence="8">Zn(2)-C6 fungal-type domain-containing protein</fullName>
    </recommendedName>
</protein>
<evidence type="ECO:0000256" key="2">
    <source>
        <dbReference type="ARBA" id="ARBA00022833"/>
    </source>
</evidence>
<evidence type="ECO:0000259" key="8">
    <source>
        <dbReference type="PROSITE" id="PS50048"/>
    </source>
</evidence>
<evidence type="ECO:0000256" key="5">
    <source>
        <dbReference type="ARBA" id="ARBA00023163"/>
    </source>
</evidence>
<dbReference type="SMART" id="SM00906">
    <property type="entry name" value="Fungal_trans"/>
    <property type="match status" value="1"/>
</dbReference>
<feature type="compositionally biased region" description="Low complexity" evidence="7">
    <location>
        <begin position="84"/>
        <end position="94"/>
    </location>
</feature>